<name>A0A0P1FDN4_9RHOB</name>
<reference evidence="1 2" key="1">
    <citation type="submission" date="2015-09" db="EMBL/GenBank/DDBJ databases">
        <authorList>
            <consortium name="Swine Surveillance"/>
        </authorList>
    </citation>
    <scope>NUCLEOTIDE SEQUENCE [LARGE SCALE GENOMIC DNA]</scope>
    <source>
        <strain evidence="1 2">CECT 7688</strain>
    </source>
</reference>
<evidence type="ECO:0000313" key="2">
    <source>
        <dbReference type="Proteomes" id="UP000054823"/>
    </source>
</evidence>
<keyword evidence="2" id="KW-1185">Reference proteome</keyword>
<organism evidence="1 2">
    <name type="scientific">Shimia marina</name>
    <dbReference type="NCBI Taxonomy" id="321267"/>
    <lineage>
        <taxon>Bacteria</taxon>
        <taxon>Pseudomonadati</taxon>
        <taxon>Pseudomonadota</taxon>
        <taxon>Alphaproteobacteria</taxon>
        <taxon>Rhodobacterales</taxon>
        <taxon>Roseobacteraceae</taxon>
    </lineage>
</organism>
<protein>
    <recommendedName>
        <fullName evidence="3">Gene transfer agent protein</fullName>
    </recommendedName>
</protein>
<dbReference type="Gene3D" id="3.30.2000.30">
    <property type="match status" value="1"/>
</dbReference>
<dbReference type="InterPro" id="IPR021508">
    <property type="entry name" value="Gp17-like"/>
</dbReference>
<dbReference type="OrthoDB" id="7644395at2"/>
<dbReference type="Proteomes" id="UP000054823">
    <property type="component" value="Unassembled WGS sequence"/>
</dbReference>
<dbReference type="AlphaFoldDB" id="A0A0P1FDN4"/>
<gene>
    <name evidence="1" type="ORF">SHM7688_02912</name>
</gene>
<evidence type="ECO:0008006" key="3">
    <source>
        <dbReference type="Google" id="ProtNLM"/>
    </source>
</evidence>
<accession>A0A0P1FDN4</accession>
<dbReference type="RefSeq" id="WP_058240610.1">
    <property type="nucleotide sequence ID" value="NZ_CYPW01000027.1"/>
</dbReference>
<dbReference type="EMBL" id="CYPW01000027">
    <property type="protein sequence ID" value="CUH53458.1"/>
    <property type="molecule type" value="Genomic_DNA"/>
</dbReference>
<dbReference type="InterPro" id="IPR053745">
    <property type="entry name" value="Viral_Tail_Comp_sf"/>
</dbReference>
<proteinExistence type="predicted"/>
<evidence type="ECO:0000313" key="1">
    <source>
        <dbReference type="EMBL" id="CUH53458.1"/>
    </source>
</evidence>
<sequence length="138" mass="14883">MSYGVGAALQTAIYQRLAADVTLAAVVGDAIYDAMPRGKLPSLYVALGAETVRDRSDGSGRGAEHRFVVSVIGTRDGFKQVKAAAVAVSDALIEADMSLSRGRLVALHFDRAQARRVTARNLRRIDLRFVARVEDNHS</sequence>
<dbReference type="STRING" id="321267.SHM7688_02912"/>
<dbReference type="Pfam" id="PF11367">
    <property type="entry name" value="Tail_completion_gp17"/>
    <property type="match status" value="1"/>
</dbReference>